<keyword evidence="5" id="KW-1185">Reference proteome</keyword>
<dbReference type="SMART" id="SM00875">
    <property type="entry name" value="BACK"/>
    <property type="match status" value="1"/>
</dbReference>
<dbReference type="Gene3D" id="2.120.10.80">
    <property type="entry name" value="Kelch-type beta propeller"/>
    <property type="match status" value="1"/>
</dbReference>
<evidence type="ECO:0000313" key="4">
    <source>
        <dbReference type="Ensembl" id="ENSCABP00000009240.1"/>
    </source>
</evidence>
<dbReference type="AlphaFoldDB" id="A0A8C0GLZ5"/>
<dbReference type="SUPFAM" id="SSF117281">
    <property type="entry name" value="Kelch motif"/>
    <property type="match status" value="1"/>
</dbReference>
<dbReference type="Gene3D" id="1.25.40.420">
    <property type="match status" value="1"/>
</dbReference>
<dbReference type="InterPro" id="IPR047062">
    <property type="entry name" value="KBTBD3_BACK"/>
</dbReference>
<dbReference type="InterPro" id="IPR030589">
    <property type="entry name" value="BTB/POZ_KBTBD3"/>
</dbReference>
<dbReference type="PANTHER" id="PTHR24412">
    <property type="entry name" value="KELCH PROTEIN"/>
    <property type="match status" value="1"/>
</dbReference>
<dbReference type="Pfam" id="PF01344">
    <property type="entry name" value="Kelch_1"/>
    <property type="match status" value="2"/>
</dbReference>
<dbReference type="PANTHER" id="PTHR24412:SF418">
    <property type="entry name" value="KELCH REPEAT AND BTB DOMAIN-CONTAINING PROTEIN 3"/>
    <property type="match status" value="1"/>
</dbReference>
<dbReference type="InterPro" id="IPR011333">
    <property type="entry name" value="SKP1/BTB/POZ_sf"/>
</dbReference>
<name>A0A8C0GLZ5_CHEAB</name>
<evidence type="ECO:0000259" key="3">
    <source>
        <dbReference type="PROSITE" id="PS50097"/>
    </source>
</evidence>
<dbReference type="CDD" id="cd18480">
    <property type="entry name" value="BACK_KBTBD3"/>
    <property type="match status" value="1"/>
</dbReference>
<dbReference type="Pfam" id="PF00651">
    <property type="entry name" value="BTB"/>
    <property type="match status" value="1"/>
</dbReference>
<dbReference type="InterPro" id="IPR011705">
    <property type="entry name" value="BACK"/>
</dbReference>
<dbReference type="SMART" id="SM00225">
    <property type="entry name" value="BTB"/>
    <property type="match status" value="1"/>
</dbReference>
<dbReference type="Pfam" id="PF07707">
    <property type="entry name" value="BACK"/>
    <property type="match status" value="1"/>
</dbReference>
<evidence type="ECO:0000313" key="5">
    <source>
        <dbReference type="Proteomes" id="UP000694404"/>
    </source>
</evidence>
<reference evidence="4" key="2">
    <citation type="submission" date="2025-09" db="UniProtKB">
        <authorList>
            <consortium name="Ensembl"/>
        </authorList>
    </citation>
    <scope>IDENTIFICATION</scope>
</reference>
<protein>
    <submittedName>
        <fullName evidence="4">Kelch repeat and BTB domain containing 3</fullName>
    </submittedName>
</protein>
<dbReference type="OMA" id="KGKCCRK"/>
<keyword evidence="1" id="KW-0880">Kelch repeat</keyword>
<evidence type="ECO:0000256" key="2">
    <source>
        <dbReference type="ARBA" id="ARBA00022737"/>
    </source>
</evidence>
<accession>A0A8C0GLZ5</accession>
<gene>
    <name evidence="4" type="primary">KBTBD3</name>
</gene>
<reference evidence="4" key="1">
    <citation type="submission" date="2025-08" db="UniProtKB">
        <authorList>
            <consortium name="Ensembl"/>
        </authorList>
    </citation>
    <scope>IDENTIFICATION</scope>
</reference>
<feature type="domain" description="BTB" evidence="3">
    <location>
        <begin position="54"/>
        <end position="121"/>
    </location>
</feature>
<dbReference type="InterPro" id="IPR015915">
    <property type="entry name" value="Kelch-typ_b-propeller"/>
</dbReference>
<dbReference type="InterPro" id="IPR000210">
    <property type="entry name" value="BTB/POZ_dom"/>
</dbReference>
<proteinExistence type="predicted"/>
<keyword evidence="2" id="KW-0677">Repeat</keyword>
<evidence type="ECO:0000256" key="1">
    <source>
        <dbReference type="ARBA" id="ARBA00022441"/>
    </source>
</evidence>
<sequence>IEETMDINRMDNQPWTINSETSVPEKKINSLVAEDHAQQILNVLQSFRENNIFFDFKILVKDEIIPCHRCVLAACSDFFRAMFEVNMKERDDGNVTISNLSPKAVKAFLDYAYTGKTEITNDNVEMFFQLSSFLQVSHLSKACSEFLIESVDLGNCLQLLSISESYGSVHLFDHALEFVQHCFSLLLKSSDFLEMNFEILQKCIEADELYVPEEESVLKAVLQWTKHNLETRQKHLHHLIKKVRLHQLPEKTLKDLLHSEEYLLQSTDCLGIINDAVKSVQNSSGLFPDARPSTTEKYIFVHKTEENGENRHTFCYNVKTDKWKELPHTHIIDLPGSSLSSYGEKIFITGGCKGNCCRTVRLHIAERFHDATDQTWCYCPVSNDFSIVSTMKKTRTMHTSVMTLNQLFIIGGKTKGTQDIRSLLDVESYNPLSKEWKSVSPLPRGIYYPEASACQNIIYVLGAEVEITDAFNPSLDCFFKYNAMTDQWSELVAEFGQFFHATLIKAVAVNCTLYICDLSTYKVYSFCPETCVWKGEGSFECAGFNAGAVGIEDKIYILGGDYAPDEITDEVQVYHSNRSEWEEVTPMPRALTEFHCQMIQFNKYRDPWSSVRQCALEHFETS</sequence>
<dbReference type="InterPro" id="IPR006652">
    <property type="entry name" value="Kelch_1"/>
</dbReference>
<dbReference type="Ensembl" id="ENSCABT00000010131.1">
    <property type="protein sequence ID" value="ENSCABP00000009240.1"/>
    <property type="gene ID" value="ENSCABG00000006947.1"/>
</dbReference>
<dbReference type="PIRSF" id="PIRSF037037">
    <property type="entry name" value="Kelch-like_protein_gigaxonin"/>
    <property type="match status" value="1"/>
</dbReference>
<dbReference type="SMART" id="SM00612">
    <property type="entry name" value="Kelch"/>
    <property type="match status" value="3"/>
</dbReference>
<dbReference type="CDD" id="cd18271">
    <property type="entry name" value="BTB_POZ_KBTBD3_BKLHD3"/>
    <property type="match status" value="1"/>
</dbReference>
<dbReference type="Proteomes" id="UP000694404">
    <property type="component" value="Unplaced"/>
</dbReference>
<dbReference type="Gene3D" id="3.30.710.10">
    <property type="entry name" value="Potassium Channel Kv1.1, Chain A"/>
    <property type="match status" value="1"/>
</dbReference>
<dbReference type="PROSITE" id="PS50097">
    <property type="entry name" value="BTB"/>
    <property type="match status" value="1"/>
</dbReference>
<dbReference type="SUPFAM" id="SSF54695">
    <property type="entry name" value="POZ domain"/>
    <property type="match status" value="1"/>
</dbReference>
<organism evidence="4 5">
    <name type="scientific">Chelonoidis abingdonii</name>
    <name type="common">Abingdon island giant tortoise</name>
    <name type="synonym">Testudo abingdonii</name>
    <dbReference type="NCBI Taxonomy" id="106734"/>
    <lineage>
        <taxon>Eukaryota</taxon>
        <taxon>Metazoa</taxon>
        <taxon>Chordata</taxon>
        <taxon>Craniata</taxon>
        <taxon>Vertebrata</taxon>
        <taxon>Euteleostomi</taxon>
        <taxon>Archelosauria</taxon>
        <taxon>Testudinata</taxon>
        <taxon>Testudines</taxon>
        <taxon>Cryptodira</taxon>
        <taxon>Durocryptodira</taxon>
        <taxon>Testudinoidea</taxon>
        <taxon>Testudinidae</taxon>
        <taxon>Chelonoidis</taxon>
    </lineage>
</organism>
<dbReference type="InterPro" id="IPR017096">
    <property type="entry name" value="BTB-kelch_protein"/>
</dbReference>
<dbReference type="GeneTree" id="ENSGT00940000158415"/>
<dbReference type="FunFam" id="1.25.40.420:FF:000001">
    <property type="entry name" value="Kelch-like family member 12"/>
    <property type="match status" value="1"/>
</dbReference>